<gene>
    <name evidence="2" type="ORF">EM848_07015</name>
    <name evidence="1" type="ORF">EMO90_09730</name>
</gene>
<comment type="caution">
    <text evidence="2">The sequence shown here is derived from an EMBL/GenBank/DDBJ whole genome shotgun (WGS) entry which is preliminary data.</text>
</comment>
<evidence type="ECO:0000313" key="2">
    <source>
        <dbReference type="EMBL" id="KAA8823094.1"/>
    </source>
</evidence>
<reference evidence="3 4" key="1">
    <citation type="journal article" date="2019" name="Syst. Appl. Microbiol.">
        <title>Characterization of Bifidobacterium species in feaces of the Egyptian fruit bat: Description of B. vespertilionis sp. nov. and B. rousetti sp. nov.</title>
        <authorList>
            <person name="Modesto M."/>
            <person name="Satti M."/>
            <person name="Watanabe K."/>
            <person name="Puglisi E."/>
            <person name="Morelli L."/>
            <person name="Huang C.-H."/>
            <person name="Liou J.-S."/>
            <person name="Miyashita M."/>
            <person name="Tamura T."/>
            <person name="Saito S."/>
            <person name="Mori K."/>
            <person name="Huang L."/>
            <person name="Sciavilla P."/>
            <person name="Sandri C."/>
            <person name="Spiezio C."/>
            <person name="Vitali F."/>
            <person name="Cavalieri D."/>
            <person name="Perpetuini G."/>
            <person name="Tofalo R."/>
            <person name="Bonetti A."/>
            <person name="Arita M."/>
            <person name="Mattarelli P."/>
        </authorList>
    </citation>
    <scope>NUCLEOTIDE SEQUENCE [LARGE SCALE GENOMIC DNA]</scope>
    <source>
        <strain evidence="1 4">RST16</strain>
        <strain evidence="2 3">RST8</strain>
    </source>
</reference>
<evidence type="ECO:0000313" key="1">
    <source>
        <dbReference type="EMBL" id="KAA8818639.1"/>
    </source>
</evidence>
<proteinExistence type="predicted"/>
<dbReference type="RefSeq" id="WP_150354220.1">
    <property type="nucleotide sequence ID" value="NZ_RZNZ01000014.1"/>
</dbReference>
<dbReference type="Pfam" id="PF05258">
    <property type="entry name" value="DciA"/>
    <property type="match status" value="1"/>
</dbReference>
<dbReference type="PANTHER" id="PTHR36456">
    <property type="entry name" value="UPF0232 PROTEIN SCO3875"/>
    <property type="match status" value="1"/>
</dbReference>
<dbReference type="EMBL" id="RZNZ01000014">
    <property type="protein sequence ID" value="KAA8818639.1"/>
    <property type="molecule type" value="Genomic_DNA"/>
</dbReference>
<dbReference type="Proteomes" id="UP000374630">
    <property type="component" value="Unassembled WGS sequence"/>
</dbReference>
<dbReference type="Proteomes" id="UP000345527">
    <property type="component" value="Unassembled WGS sequence"/>
</dbReference>
<protein>
    <submittedName>
        <fullName evidence="2">DUF721 domain-containing protein</fullName>
    </submittedName>
</protein>
<sequence length="159" mass="17812">MTPPIAETLKLDARKLPAQVFERFTRRQFSRKAREERAERAWESFGKPGRDPARLGSVADVLAIRGNWGPHLRLAQLENHWDEVVGPQIALHSRPGGYDHGVLTIRTESGVWATQLTYLIPQLKAKIAERLAGLPIEQIVVTGPRASSFARGRFGRTGR</sequence>
<evidence type="ECO:0000313" key="4">
    <source>
        <dbReference type="Proteomes" id="UP000374630"/>
    </source>
</evidence>
<organism evidence="2 3">
    <name type="scientific">Bifidobacterium vespertilionis</name>
    <dbReference type="NCBI Taxonomy" id="2562524"/>
    <lineage>
        <taxon>Bacteria</taxon>
        <taxon>Bacillati</taxon>
        <taxon>Actinomycetota</taxon>
        <taxon>Actinomycetes</taxon>
        <taxon>Bifidobacteriales</taxon>
        <taxon>Bifidobacteriaceae</taxon>
        <taxon>Bifidobacterium</taxon>
    </lineage>
</organism>
<dbReference type="AlphaFoldDB" id="A0A5J5DTT5"/>
<name>A0A5J5DTT5_9BIFI</name>
<evidence type="ECO:0000313" key="3">
    <source>
        <dbReference type="Proteomes" id="UP000345527"/>
    </source>
</evidence>
<dbReference type="PANTHER" id="PTHR36456:SF1">
    <property type="entry name" value="UPF0232 PROTEIN SCO3875"/>
    <property type="match status" value="1"/>
</dbReference>
<dbReference type="InterPro" id="IPR007922">
    <property type="entry name" value="DciA-like"/>
</dbReference>
<accession>A0A5J5DTT5</accession>
<dbReference type="EMBL" id="RZOA01000012">
    <property type="protein sequence ID" value="KAA8823094.1"/>
    <property type="molecule type" value="Genomic_DNA"/>
</dbReference>
<keyword evidence="4" id="KW-1185">Reference proteome</keyword>
<dbReference type="OrthoDB" id="5516926at2"/>